<feature type="compositionally biased region" description="Polar residues" evidence="1">
    <location>
        <begin position="1"/>
        <end position="27"/>
    </location>
</feature>
<feature type="compositionally biased region" description="Basic residues" evidence="1">
    <location>
        <begin position="336"/>
        <end position="352"/>
    </location>
</feature>
<dbReference type="OrthoDB" id="2265483at2759"/>
<evidence type="ECO:0000313" key="3">
    <source>
        <dbReference type="EMBL" id="KAG2215258.1"/>
    </source>
</evidence>
<sequence>MSANSENSNTNQSPIQQSPEQPAQQHDTNMEDANPWVPDHQDGNTMINPDQLSQHTDPKLVIKYFQQQINRCASLIQLATIRGNIEEINALVSQRQEWQHRQSVMENLLAEKEQITKAASSSAPATNKRNPVVPKDLPAFQLRGHHRHDKNKDSYDSAESFLDDFEVHLAAYELDIEDNWRRLIPMTCDANRRSWLLSTMNKDNIINWKTFRMEVEKYFTSPYTIFYRRHRIRTMKQDSNQSLREYSNKLQEYAANYGIPNNQDLVFNYLCSLNHKYRKQAWTLVANHHGNKIPDQIEPVIQMVLSLAATDFGSDNNESSSATSGSDSESDDERPNKRRKMSKKSRKGKGRVNNRDTCVIHPKANHTRWECEKLKEVIQVSRGQGFNNNNNGNTKFARSGPSKENSFRFGPAVGNSRGVGGSGTFSTNWCRYCCRVPYTRGHECPEMIRSRRQNNNNNNSNNNNNNNTIRSRMTHLSSHVEDMLEMDEDELLETSPRDNKGQ</sequence>
<feature type="compositionally biased region" description="Polar residues" evidence="1">
    <location>
        <begin position="43"/>
        <end position="52"/>
    </location>
</feature>
<feature type="compositionally biased region" description="Low complexity" evidence="1">
    <location>
        <begin position="313"/>
        <end position="327"/>
    </location>
</feature>
<feature type="region of interest" description="Disordered" evidence="1">
    <location>
        <begin position="383"/>
        <end position="404"/>
    </location>
</feature>
<accession>A0A8H7VG65</accession>
<dbReference type="EMBL" id="JAEPRB010000535">
    <property type="protein sequence ID" value="KAG2215258.1"/>
    <property type="molecule type" value="Genomic_DNA"/>
</dbReference>
<gene>
    <name evidence="3" type="ORF">INT45_012708</name>
</gene>
<feature type="region of interest" description="Disordered" evidence="1">
    <location>
        <begin position="1"/>
        <end position="52"/>
    </location>
</feature>
<dbReference type="Proteomes" id="UP000646827">
    <property type="component" value="Unassembled WGS sequence"/>
</dbReference>
<proteinExistence type="predicted"/>
<name>A0A8H7VG65_9FUNG</name>
<protein>
    <recommendedName>
        <fullName evidence="2">Retrotransposon gag domain-containing protein</fullName>
    </recommendedName>
</protein>
<keyword evidence="4" id="KW-1185">Reference proteome</keyword>
<dbReference type="GO" id="GO:0005654">
    <property type="term" value="C:nucleoplasm"/>
    <property type="evidence" value="ECO:0007669"/>
    <property type="project" value="TreeGrafter"/>
</dbReference>
<feature type="domain" description="Retrotransposon gag" evidence="2">
    <location>
        <begin position="185"/>
        <end position="269"/>
    </location>
</feature>
<feature type="region of interest" description="Disordered" evidence="1">
    <location>
        <begin position="312"/>
        <end position="357"/>
    </location>
</feature>
<comment type="caution">
    <text evidence="3">The sequence shown here is derived from an EMBL/GenBank/DDBJ whole genome shotgun (WGS) entry which is preliminary data.</text>
</comment>
<evidence type="ECO:0000313" key="4">
    <source>
        <dbReference type="Proteomes" id="UP000646827"/>
    </source>
</evidence>
<evidence type="ECO:0000256" key="1">
    <source>
        <dbReference type="SAM" id="MobiDB-lite"/>
    </source>
</evidence>
<dbReference type="AlphaFoldDB" id="A0A8H7VG65"/>
<organism evidence="3 4">
    <name type="scientific">Circinella minor</name>
    <dbReference type="NCBI Taxonomy" id="1195481"/>
    <lineage>
        <taxon>Eukaryota</taxon>
        <taxon>Fungi</taxon>
        <taxon>Fungi incertae sedis</taxon>
        <taxon>Mucoromycota</taxon>
        <taxon>Mucoromycotina</taxon>
        <taxon>Mucoromycetes</taxon>
        <taxon>Mucorales</taxon>
        <taxon>Lichtheimiaceae</taxon>
        <taxon>Circinella</taxon>
    </lineage>
</organism>
<dbReference type="Pfam" id="PF03732">
    <property type="entry name" value="Retrotrans_gag"/>
    <property type="match status" value="1"/>
</dbReference>
<reference evidence="3 4" key="1">
    <citation type="submission" date="2020-12" db="EMBL/GenBank/DDBJ databases">
        <title>Metabolic potential, ecology and presence of endohyphal bacteria is reflected in genomic diversity of Mucoromycotina.</title>
        <authorList>
            <person name="Muszewska A."/>
            <person name="Okrasinska A."/>
            <person name="Steczkiewicz K."/>
            <person name="Drgas O."/>
            <person name="Orlowska M."/>
            <person name="Perlinska-Lenart U."/>
            <person name="Aleksandrzak-Piekarczyk T."/>
            <person name="Szatraj K."/>
            <person name="Zielenkiewicz U."/>
            <person name="Pilsyk S."/>
            <person name="Malc E."/>
            <person name="Mieczkowski P."/>
            <person name="Kruszewska J.S."/>
            <person name="Biernat P."/>
            <person name="Pawlowska J."/>
        </authorList>
    </citation>
    <scope>NUCLEOTIDE SEQUENCE [LARGE SCALE GENOMIC DNA]</scope>
    <source>
        <strain evidence="3 4">CBS 142.35</strain>
    </source>
</reference>
<dbReference type="GO" id="GO:0005730">
    <property type="term" value="C:nucleolus"/>
    <property type="evidence" value="ECO:0007669"/>
    <property type="project" value="TreeGrafter"/>
</dbReference>
<evidence type="ECO:0000259" key="2">
    <source>
        <dbReference type="Pfam" id="PF03732"/>
    </source>
</evidence>
<dbReference type="InterPro" id="IPR005162">
    <property type="entry name" value="Retrotrans_gag_dom"/>
</dbReference>
<dbReference type="PANTHER" id="PTHR16148">
    <property type="entry name" value="NF-KAPPA-B-REPRESSING FACTOR-RELATED"/>
    <property type="match status" value="1"/>
</dbReference>
<dbReference type="PANTHER" id="PTHR16148:SF14">
    <property type="entry name" value="MYND-TYPE DOMAIN-CONTAINING PROTEIN"/>
    <property type="match status" value="1"/>
</dbReference>